<dbReference type="KEGG" id="chq:AQ619_07240"/>
<dbReference type="STRING" id="69395.AQ619_07240"/>
<dbReference type="AlphaFoldDB" id="A0A0P0NYH8"/>
<name>A0A0P0NYH8_9CAUL</name>
<proteinExistence type="predicted"/>
<dbReference type="Gene3D" id="3.40.50.11200">
    <property type="match status" value="1"/>
</dbReference>
<gene>
    <name evidence="2" type="ORF">AQ619_07240</name>
</gene>
<evidence type="ECO:0000313" key="2">
    <source>
        <dbReference type="EMBL" id="ALL13163.1"/>
    </source>
</evidence>
<dbReference type="RefSeq" id="WP_062145895.1">
    <property type="nucleotide sequence ID" value="NZ_CP013002.1"/>
</dbReference>
<accession>A0A0P0NYH8</accession>
<evidence type="ECO:0000313" key="3">
    <source>
        <dbReference type="Proteomes" id="UP000056905"/>
    </source>
</evidence>
<feature type="domain" description="Thoeris protein ThsB TIR-like" evidence="1">
    <location>
        <begin position="6"/>
        <end position="103"/>
    </location>
</feature>
<keyword evidence="3" id="KW-1185">Reference proteome</keyword>
<dbReference type="OrthoDB" id="9811746at2"/>
<protein>
    <recommendedName>
        <fullName evidence="1">Thoeris protein ThsB TIR-like domain-containing protein</fullName>
    </recommendedName>
</protein>
<sequence>MARRVFFSFHYQRDIWRVNQIRNIGEIVGTSAAGFHDASLWEEAKKKGDTAIKAMIDEALKNTSVTVVCIGAATAGRKYIDYEIQQSIARGNGILGVQIHGLKNQAGVVDIVGATPARLSAAGAPIYKYVDHATLGICIEQAARAAGR</sequence>
<evidence type="ECO:0000259" key="1">
    <source>
        <dbReference type="Pfam" id="PF08937"/>
    </source>
</evidence>
<dbReference type="InterPro" id="IPR015032">
    <property type="entry name" value="ThsB__TIR-like_domain"/>
</dbReference>
<dbReference type="Pfam" id="PF08937">
    <property type="entry name" value="ThsB_TIR"/>
    <property type="match status" value="1"/>
</dbReference>
<reference evidence="2 3" key="1">
    <citation type="submission" date="2015-10" db="EMBL/GenBank/DDBJ databases">
        <title>Conservation of the essential genome among Caulobacter and Brevundimonas species.</title>
        <authorList>
            <person name="Scott D."/>
            <person name="Ely B."/>
        </authorList>
    </citation>
    <scope>NUCLEOTIDE SEQUENCE [LARGE SCALE GENOMIC DNA]</scope>
    <source>
        <strain evidence="2 3">CB4</strain>
    </source>
</reference>
<dbReference type="EMBL" id="CP013002">
    <property type="protein sequence ID" value="ALL13163.1"/>
    <property type="molecule type" value="Genomic_DNA"/>
</dbReference>
<dbReference type="SUPFAM" id="SSF52206">
    <property type="entry name" value="Hypothetical protein MTH538"/>
    <property type="match status" value="1"/>
</dbReference>
<organism evidence="2 3">
    <name type="scientific">Caulobacter henricii</name>
    <dbReference type="NCBI Taxonomy" id="69395"/>
    <lineage>
        <taxon>Bacteria</taxon>
        <taxon>Pseudomonadati</taxon>
        <taxon>Pseudomonadota</taxon>
        <taxon>Alphaproteobacteria</taxon>
        <taxon>Caulobacterales</taxon>
        <taxon>Caulobacteraceae</taxon>
        <taxon>Caulobacter</taxon>
    </lineage>
</organism>
<dbReference type="Proteomes" id="UP000056905">
    <property type="component" value="Chromosome"/>
</dbReference>
<dbReference type="InterPro" id="IPR036490">
    <property type="entry name" value="ThsB_TIR-like_sf"/>
</dbReference>